<dbReference type="InterPro" id="IPR013762">
    <property type="entry name" value="Integrase-like_cat_sf"/>
</dbReference>
<dbReference type="GO" id="GO:0015074">
    <property type="term" value="P:DNA integration"/>
    <property type="evidence" value="ECO:0007669"/>
    <property type="project" value="InterPro"/>
</dbReference>
<dbReference type="HOGENOM" id="CLU_1493535_0_0_9"/>
<dbReference type="InterPro" id="IPR002104">
    <property type="entry name" value="Integrase_catalytic"/>
</dbReference>
<organism evidence="3 4">
    <name type="scientific">Eshraghiella crossota DSM 2876</name>
    <dbReference type="NCBI Taxonomy" id="511680"/>
    <lineage>
        <taxon>Bacteria</taxon>
        <taxon>Bacillati</taxon>
        <taxon>Bacillota</taxon>
        <taxon>Clostridia</taxon>
        <taxon>Lachnospirales</taxon>
        <taxon>Lachnospiraceae</taxon>
        <taxon>Eshraghiella</taxon>
    </lineage>
</organism>
<dbReference type="InterPro" id="IPR011010">
    <property type="entry name" value="DNA_brk_join_enz"/>
</dbReference>
<dbReference type="PANTHER" id="PTHR30349">
    <property type="entry name" value="PHAGE INTEGRASE-RELATED"/>
    <property type="match status" value="1"/>
</dbReference>
<keyword evidence="1" id="KW-0233">DNA recombination</keyword>
<dbReference type="eggNOG" id="COG0582">
    <property type="taxonomic scope" value="Bacteria"/>
</dbReference>
<evidence type="ECO:0000313" key="4">
    <source>
        <dbReference type="Proteomes" id="UP000006238"/>
    </source>
</evidence>
<dbReference type="EMBL" id="ABWN01000020">
    <property type="protein sequence ID" value="EFF69148.1"/>
    <property type="molecule type" value="Genomic_DNA"/>
</dbReference>
<dbReference type="GO" id="GO:0006310">
    <property type="term" value="P:DNA recombination"/>
    <property type="evidence" value="ECO:0007669"/>
    <property type="project" value="UniProtKB-KW"/>
</dbReference>
<dbReference type="SUPFAM" id="SSF56349">
    <property type="entry name" value="DNA breaking-rejoining enzymes"/>
    <property type="match status" value="1"/>
</dbReference>
<comment type="caution">
    <text evidence="3">The sequence shown here is derived from an EMBL/GenBank/DDBJ whole genome shotgun (WGS) entry which is preliminary data.</text>
</comment>
<sequence>MADALRYEFENRFEQVINPEKSDLDRNNIIQELLNNDLVYRCNVALNCFTVQRIQNLNGSDAKTVVIISKLKSDCSIRDVPIRDRLFSIMRNYQKAPNTYILTEMKNLYVEPRTMQYQFKATIKKAGILSANFYALRHTFATRCIELRFDIKSLSKILGHASVNITLNRYVHPLMELKKI</sequence>
<keyword evidence="4" id="KW-1185">Reference proteome</keyword>
<dbReference type="InterPro" id="IPR050090">
    <property type="entry name" value="Tyrosine_recombinase_XerCD"/>
</dbReference>
<evidence type="ECO:0000256" key="1">
    <source>
        <dbReference type="ARBA" id="ARBA00023172"/>
    </source>
</evidence>
<evidence type="ECO:0000313" key="3">
    <source>
        <dbReference type="EMBL" id="EFF69148.1"/>
    </source>
</evidence>
<name>D4RXR6_9FIRM</name>
<dbReference type="PANTHER" id="PTHR30349:SF64">
    <property type="entry name" value="PROPHAGE INTEGRASE INTD-RELATED"/>
    <property type="match status" value="1"/>
</dbReference>
<reference evidence="3 4" key="1">
    <citation type="submission" date="2010-02" db="EMBL/GenBank/DDBJ databases">
        <authorList>
            <person name="Weinstock G."/>
            <person name="Sodergren E."/>
            <person name="Clifton S."/>
            <person name="Fulton L."/>
            <person name="Fulton B."/>
            <person name="Courtney L."/>
            <person name="Fronick C."/>
            <person name="Harrison M."/>
            <person name="Strong C."/>
            <person name="Farmer C."/>
            <person name="Delahaunty K."/>
            <person name="Markovic C."/>
            <person name="Hall O."/>
            <person name="Minx P."/>
            <person name="Tomlinson C."/>
            <person name="Mitreva M."/>
            <person name="Nelson J."/>
            <person name="Hou S."/>
            <person name="Wollam A."/>
            <person name="Pepin K.H."/>
            <person name="Johnson M."/>
            <person name="Bhonagiri V."/>
            <person name="Zhang X."/>
            <person name="Suruliraj S."/>
            <person name="Warren W."/>
            <person name="Chinwalla A."/>
            <person name="Mardis E.R."/>
            <person name="Wilson R.K."/>
        </authorList>
    </citation>
    <scope>NUCLEOTIDE SEQUENCE [LARGE SCALE GENOMIC DNA]</scope>
    <source>
        <strain evidence="3 4">DSM 2876</strain>
    </source>
</reference>
<protein>
    <submittedName>
        <fullName evidence="3">Site-specific recombinase, phage integrase family</fullName>
    </submittedName>
</protein>
<dbReference type="GO" id="GO:0003677">
    <property type="term" value="F:DNA binding"/>
    <property type="evidence" value="ECO:0007669"/>
    <property type="project" value="InterPro"/>
</dbReference>
<gene>
    <name evidence="3" type="ORF">BUTYVIB_00617</name>
</gene>
<dbReference type="Proteomes" id="UP000006238">
    <property type="component" value="Unassembled WGS sequence"/>
</dbReference>
<dbReference type="AlphaFoldDB" id="D4RXR6"/>
<dbReference type="Pfam" id="PF00589">
    <property type="entry name" value="Phage_integrase"/>
    <property type="match status" value="1"/>
</dbReference>
<dbReference type="PROSITE" id="PS51898">
    <property type="entry name" value="TYR_RECOMBINASE"/>
    <property type="match status" value="1"/>
</dbReference>
<accession>D4RXR6</accession>
<dbReference type="RefSeq" id="WP_005601591.1">
    <property type="nucleotide sequence ID" value="NZ_GG663520.1"/>
</dbReference>
<dbReference type="Gene3D" id="1.10.443.10">
    <property type="entry name" value="Intergrase catalytic core"/>
    <property type="match status" value="1"/>
</dbReference>
<proteinExistence type="predicted"/>
<evidence type="ECO:0000259" key="2">
    <source>
        <dbReference type="PROSITE" id="PS51898"/>
    </source>
</evidence>
<dbReference type="GeneID" id="98919415"/>
<feature type="domain" description="Tyr recombinase" evidence="2">
    <location>
        <begin position="1"/>
        <end position="180"/>
    </location>
</feature>